<reference evidence="1 2" key="1">
    <citation type="submission" date="2016-03" db="EMBL/GenBank/DDBJ databases">
        <authorList>
            <person name="Devillers H."/>
        </authorList>
    </citation>
    <scope>NUCLEOTIDE SEQUENCE [LARGE SCALE GENOMIC DNA]</scope>
    <source>
        <strain evidence="1">CBS 6772</strain>
    </source>
</reference>
<accession>A0A1G4MA45</accession>
<keyword evidence="2" id="KW-1185">Reference proteome</keyword>
<dbReference type="OMA" id="DAMIHRE"/>
<proteinExistence type="predicted"/>
<dbReference type="OrthoDB" id="4069787at2759"/>
<gene>
    <name evidence="1" type="ORF">LAFE_0C07294G</name>
</gene>
<name>A0A1G4MA45_LACFM</name>
<dbReference type="Proteomes" id="UP000190831">
    <property type="component" value="Chromosome C"/>
</dbReference>
<dbReference type="AlphaFoldDB" id="A0A1G4MA45"/>
<dbReference type="EMBL" id="LT598485">
    <property type="protein sequence ID" value="SCW00578.1"/>
    <property type="molecule type" value="Genomic_DNA"/>
</dbReference>
<organism evidence="1 2">
    <name type="scientific">Lachancea fermentati</name>
    <name type="common">Zygosaccharomyces fermentati</name>
    <dbReference type="NCBI Taxonomy" id="4955"/>
    <lineage>
        <taxon>Eukaryota</taxon>
        <taxon>Fungi</taxon>
        <taxon>Dikarya</taxon>
        <taxon>Ascomycota</taxon>
        <taxon>Saccharomycotina</taxon>
        <taxon>Saccharomycetes</taxon>
        <taxon>Saccharomycetales</taxon>
        <taxon>Saccharomycetaceae</taxon>
        <taxon>Lachancea</taxon>
    </lineage>
</organism>
<protein>
    <submittedName>
        <fullName evidence="1">LAFE_0C07294g1_1</fullName>
    </submittedName>
</protein>
<evidence type="ECO:0000313" key="1">
    <source>
        <dbReference type="EMBL" id="SCW00578.1"/>
    </source>
</evidence>
<evidence type="ECO:0000313" key="2">
    <source>
        <dbReference type="Proteomes" id="UP000190831"/>
    </source>
</evidence>
<sequence length="322" mass="36563">MLGFNFSRNLNAGIRSSLRHVSTRRQPPRKLLQMQAKRNGDIDPRASSQLIVTSLRDIISMFQPSNSTQDDDELDAMIHREGIISRLETGELRQLLLHKFSATSNIQNDITELSSSSLEDLIIPGRKIKDAFLSLTDHERELIETSLGLIPIEQDWDTIPFVQKQLAFYMGYGSYGPRLGISFEGRMPEDFSWKVPSSPKSPSSTIRKLPSSQKTNILTCIPLREKQFQQSFKTLDGGSRFIIWAAILVTLIAGWTDYQHRHSDNDTKVTTAKLIEVPISNDIDELQTDEGLVADEDTVDSQSTDVHSENKQGNKKWYQIWK</sequence>